<dbReference type="PROSITE" id="PS00379">
    <property type="entry name" value="CDP_ALCOHOL_P_TRANSF"/>
    <property type="match status" value="1"/>
</dbReference>
<keyword evidence="1 2" id="KW-0808">Transferase</keyword>
<reference evidence="4 5" key="1">
    <citation type="submission" date="2022-07" db="EMBL/GenBank/DDBJ databases">
        <title>Novel species in genus cellulomonas.</title>
        <authorList>
            <person name="Ye L."/>
        </authorList>
    </citation>
    <scope>NUCLEOTIDE SEQUENCE [LARGE SCALE GENOMIC DNA]</scope>
    <source>
        <strain evidence="5">zg-Y908</strain>
    </source>
</reference>
<evidence type="ECO:0000313" key="5">
    <source>
        <dbReference type="Proteomes" id="UP001317322"/>
    </source>
</evidence>
<name>A0ABY5KAM0_9CELL</name>
<evidence type="ECO:0000256" key="3">
    <source>
        <dbReference type="SAM" id="Phobius"/>
    </source>
</evidence>
<dbReference type="Gene3D" id="1.20.120.1760">
    <property type="match status" value="1"/>
</dbReference>
<comment type="similarity">
    <text evidence="2">Belongs to the CDP-alcohol phosphatidyltransferase class-I family.</text>
</comment>
<keyword evidence="3" id="KW-1133">Transmembrane helix</keyword>
<dbReference type="InterPro" id="IPR043130">
    <property type="entry name" value="CDP-OH_PTrfase_TM_dom"/>
</dbReference>
<sequence>MSRSYRETLDALASAQKGAARSAPAYSRFVNRRLGRLLAAWAHSVGLTPNQVTGLSALATFVGIALLAALPPSWPLGVAVALLLALGYALDSADGQVARLTGTGSRAGEWLDHVVDATKISALPLALLVGLYRSDAAPESWLLVPLVHAVAGPVYFFGMILTEQMRAATGVRSTARVGGRAPWLRSVLGLPTDYGTLCLSFLLLGGGTLFLVVYSAIVAATVLVAAAAAVTWYRELARLGTSEAASA</sequence>
<dbReference type="Proteomes" id="UP001317322">
    <property type="component" value="Chromosome"/>
</dbReference>
<dbReference type="Pfam" id="PF01066">
    <property type="entry name" value="CDP-OH_P_transf"/>
    <property type="match status" value="1"/>
</dbReference>
<protein>
    <submittedName>
        <fullName evidence="4">CDP-alcohol phosphatidyltransferase family protein</fullName>
    </submittedName>
</protein>
<feature type="transmembrane region" description="Helical" evidence="3">
    <location>
        <begin position="209"/>
        <end position="233"/>
    </location>
</feature>
<keyword evidence="3" id="KW-0472">Membrane</keyword>
<keyword evidence="5" id="KW-1185">Reference proteome</keyword>
<dbReference type="RefSeq" id="WP_227564119.1">
    <property type="nucleotide sequence ID" value="NZ_CP101989.1"/>
</dbReference>
<dbReference type="InterPro" id="IPR000462">
    <property type="entry name" value="CDP-OH_P_trans"/>
</dbReference>
<gene>
    <name evidence="4" type="ORF">NP075_04555</name>
</gene>
<keyword evidence="3" id="KW-0812">Transmembrane</keyword>
<proteinExistence type="inferred from homology"/>
<feature type="transmembrane region" description="Helical" evidence="3">
    <location>
        <begin position="183"/>
        <end position="203"/>
    </location>
</feature>
<accession>A0ABY5KAM0</accession>
<dbReference type="EMBL" id="CP101989">
    <property type="protein sequence ID" value="UUI66006.1"/>
    <property type="molecule type" value="Genomic_DNA"/>
</dbReference>
<evidence type="ECO:0000256" key="2">
    <source>
        <dbReference type="RuleBase" id="RU003750"/>
    </source>
</evidence>
<organism evidence="4 5">
    <name type="scientific">Cellulomonas wangsupingiae</name>
    <dbReference type="NCBI Taxonomy" id="2968085"/>
    <lineage>
        <taxon>Bacteria</taxon>
        <taxon>Bacillati</taxon>
        <taxon>Actinomycetota</taxon>
        <taxon>Actinomycetes</taxon>
        <taxon>Micrococcales</taxon>
        <taxon>Cellulomonadaceae</taxon>
        <taxon>Cellulomonas</taxon>
    </lineage>
</organism>
<evidence type="ECO:0000313" key="4">
    <source>
        <dbReference type="EMBL" id="UUI66006.1"/>
    </source>
</evidence>
<evidence type="ECO:0000256" key="1">
    <source>
        <dbReference type="ARBA" id="ARBA00022679"/>
    </source>
</evidence>
<dbReference type="InterPro" id="IPR048254">
    <property type="entry name" value="CDP_ALCOHOL_P_TRANSF_CS"/>
</dbReference>
<feature type="transmembrane region" description="Helical" evidence="3">
    <location>
        <begin position="140"/>
        <end position="162"/>
    </location>
</feature>